<reference evidence="2 3" key="1">
    <citation type="submission" date="2021-03" db="EMBL/GenBank/DDBJ databases">
        <title>Genomic Encyclopedia of Type Strains, Phase IV (KMG-IV): sequencing the most valuable type-strain genomes for metagenomic binning, comparative biology and taxonomic classification.</title>
        <authorList>
            <person name="Goeker M."/>
        </authorList>
    </citation>
    <scope>NUCLEOTIDE SEQUENCE [LARGE SCALE GENOMIC DNA]</scope>
    <source>
        <strain evidence="2 3">DSM 40526</strain>
    </source>
</reference>
<name>A0ABS4LA70_STRAV</name>
<dbReference type="Proteomes" id="UP001519310">
    <property type="component" value="Unassembled WGS sequence"/>
</dbReference>
<dbReference type="RefSeq" id="WP_189972627.1">
    <property type="nucleotide sequence ID" value="NZ_BMVL01000012.1"/>
</dbReference>
<sequence length="143" mass="15557">MNEEQAVDRAEGIIRQAVDGMSIKPTPERTAPETVGPCIAKDDSSSDDRLQVTLYYKLTGVPGTEAGSLVLQARDAWLKQGHKYNSSDEADMAGPFPWVSMRTEPDDFWMEGITGVLDRTKGEGLATLKVTSPCFLPPVREGG</sequence>
<keyword evidence="3" id="KW-1185">Reference proteome</keyword>
<comment type="caution">
    <text evidence="2">The sequence shown here is derived from an EMBL/GenBank/DDBJ whole genome shotgun (WGS) entry which is preliminary data.</text>
</comment>
<protein>
    <submittedName>
        <fullName evidence="2">Uncharacterized protein</fullName>
    </submittedName>
</protein>
<feature type="region of interest" description="Disordered" evidence="1">
    <location>
        <begin position="18"/>
        <end position="45"/>
    </location>
</feature>
<organism evidence="2 3">
    <name type="scientific">Streptomyces avidinii</name>
    <dbReference type="NCBI Taxonomy" id="1895"/>
    <lineage>
        <taxon>Bacteria</taxon>
        <taxon>Bacillati</taxon>
        <taxon>Actinomycetota</taxon>
        <taxon>Actinomycetes</taxon>
        <taxon>Kitasatosporales</taxon>
        <taxon>Streptomycetaceae</taxon>
        <taxon>Streptomyces</taxon>
    </lineage>
</organism>
<evidence type="ECO:0000256" key="1">
    <source>
        <dbReference type="SAM" id="MobiDB-lite"/>
    </source>
</evidence>
<proteinExistence type="predicted"/>
<evidence type="ECO:0000313" key="3">
    <source>
        <dbReference type="Proteomes" id="UP001519310"/>
    </source>
</evidence>
<gene>
    <name evidence="2" type="ORF">J2Z77_004839</name>
</gene>
<accession>A0ABS4LA70</accession>
<dbReference type="EMBL" id="JAGGLQ010000010">
    <property type="protein sequence ID" value="MBP2039020.1"/>
    <property type="molecule type" value="Genomic_DNA"/>
</dbReference>
<evidence type="ECO:0000313" key="2">
    <source>
        <dbReference type="EMBL" id="MBP2039020.1"/>
    </source>
</evidence>